<organism evidence="2">
    <name type="scientific">Gaeumannomyces tritici (strain R3-111a-1)</name>
    <name type="common">Wheat and barley take-all root rot fungus</name>
    <name type="synonym">Gaeumannomyces graminis var. tritici</name>
    <dbReference type="NCBI Taxonomy" id="644352"/>
    <lineage>
        <taxon>Eukaryota</taxon>
        <taxon>Fungi</taxon>
        <taxon>Dikarya</taxon>
        <taxon>Ascomycota</taxon>
        <taxon>Pezizomycotina</taxon>
        <taxon>Sordariomycetes</taxon>
        <taxon>Sordariomycetidae</taxon>
        <taxon>Magnaporthales</taxon>
        <taxon>Magnaporthaceae</taxon>
        <taxon>Gaeumannomyces</taxon>
    </lineage>
</organism>
<gene>
    <name evidence="3" type="primary">20353677</name>
    <name evidence="2" type="ORF">GGTG_13219</name>
</gene>
<dbReference type="Gene3D" id="2.60.20.10">
    <property type="entry name" value="Crystallins"/>
    <property type="match status" value="1"/>
</dbReference>
<dbReference type="Proteomes" id="UP000006039">
    <property type="component" value="Unassembled WGS sequence"/>
</dbReference>
<evidence type="ECO:0000313" key="4">
    <source>
        <dbReference type="Proteomes" id="UP000006039"/>
    </source>
</evidence>
<dbReference type="GeneID" id="20353677"/>
<dbReference type="InterPro" id="IPR011024">
    <property type="entry name" value="G_crystallin-like"/>
</dbReference>
<reference evidence="2" key="2">
    <citation type="submission" date="2010-07" db="EMBL/GenBank/DDBJ databases">
        <authorList>
            <consortium name="The Broad Institute Genome Sequencing Platform"/>
            <consortium name="Broad Institute Genome Sequencing Center for Infectious Disease"/>
            <person name="Ma L.-J."/>
            <person name="Dead R."/>
            <person name="Young S."/>
            <person name="Zeng Q."/>
            <person name="Koehrsen M."/>
            <person name="Alvarado L."/>
            <person name="Berlin A."/>
            <person name="Chapman S.B."/>
            <person name="Chen Z."/>
            <person name="Freedman E."/>
            <person name="Gellesch M."/>
            <person name="Goldberg J."/>
            <person name="Griggs A."/>
            <person name="Gujja S."/>
            <person name="Heilman E.R."/>
            <person name="Heiman D."/>
            <person name="Hepburn T."/>
            <person name="Howarth C."/>
            <person name="Jen D."/>
            <person name="Larson L."/>
            <person name="Mehta T."/>
            <person name="Neiman D."/>
            <person name="Pearson M."/>
            <person name="Roberts A."/>
            <person name="Saif S."/>
            <person name="Shea T."/>
            <person name="Shenoy N."/>
            <person name="Sisk P."/>
            <person name="Stolte C."/>
            <person name="Sykes S."/>
            <person name="Walk T."/>
            <person name="White J."/>
            <person name="Yandava C."/>
            <person name="Haas B."/>
            <person name="Nusbaum C."/>
            <person name="Birren B."/>
        </authorList>
    </citation>
    <scope>NUCLEOTIDE SEQUENCE</scope>
    <source>
        <strain evidence="2">R3-111a-1</strain>
    </source>
</reference>
<name>J3PI91_GAET3</name>
<proteinExistence type="predicted"/>
<keyword evidence="1" id="KW-0732">Signal</keyword>
<reference evidence="3" key="4">
    <citation type="journal article" date="2015" name="G3 (Bethesda)">
        <title>Genome sequences of three phytopathogenic species of the Magnaporthaceae family of fungi.</title>
        <authorList>
            <person name="Okagaki L.H."/>
            <person name="Nunes C.C."/>
            <person name="Sailsbery J."/>
            <person name="Clay B."/>
            <person name="Brown D."/>
            <person name="John T."/>
            <person name="Oh Y."/>
            <person name="Young N."/>
            <person name="Fitzgerald M."/>
            <person name="Haas B.J."/>
            <person name="Zeng Q."/>
            <person name="Young S."/>
            <person name="Adiconis X."/>
            <person name="Fan L."/>
            <person name="Levin J.Z."/>
            <person name="Mitchell T.K."/>
            <person name="Okubara P.A."/>
            <person name="Farman M.L."/>
            <person name="Kohn L.M."/>
            <person name="Birren B."/>
            <person name="Ma L.-J."/>
            <person name="Dean R.A."/>
        </authorList>
    </citation>
    <scope>NUCLEOTIDE SEQUENCE</scope>
    <source>
        <strain evidence="3">R3-111a-1</strain>
    </source>
</reference>
<evidence type="ECO:0000313" key="2">
    <source>
        <dbReference type="EMBL" id="EJT69603.1"/>
    </source>
</evidence>
<evidence type="ECO:0000256" key="1">
    <source>
        <dbReference type="SAM" id="SignalP"/>
    </source>
</evidence>
<dbReference type="EnsemblFungi" id="EJT69603">
    <property type="protein sequence ID" value="EJT69603"/>
    <property type="gene ID" value="GGTG_13219"/>
</dbReference>
<feature type="signal peptide" evidence="1">
    <location>
        <begin position="1"/>
        <end position="20"/>
    </location>
</feature>
<accession>J3PI91</accession>
<protein>
    <submittedName>
        <fullName evidence="2 3">Uncharacterized protein</fullName>
    </submittedName>
</protein>
<evidence type="ECO:0000313" key="3">
    <source>
        <dbReference type="EnsemblFungi" id="EJT69603"/>
    </source>
</evidence>
<dbReference type="EMBL" id="GL385404">
    <property type="protein sequence ID" value="EJT69603.1"/>
    <property type="molecule type" value="Genomic_DNA"/>
</dbReference>
<dbReference type="AlphaFoldDB" id="J3PI91"/>
<reference evidence="3" key="5">
    <citation type="submission" date="2018-04" db="UniProtKB">
        <authorList>
            <consortium name="EnsemblFungi"/>
        </authorList>
    </citation>
    <scope>IDENTIFICATION</scope>
    <source>
        <strain evidence="3">R3-111a-1</strain>
    </source>
</reference>
<dbReference type="Pfam" id="PF03995">
    <property type="entry name" value="Inhibitor_I36"/>
    <property type="match status" value="1"/>
</dbReference>
<keyword evidence="4" id="KW-1185">Reference proteome</keyword>
<dbReference type="RefSeq" id="XP_009229388.1">
    <property type="nucleotide sequence ID" value="XM_009231124.1"/>
</dbReference>
<reference evidence="4" key="1">
    <citation type="submission" date="2010-07" db="EMBL/GenBank/DDBJ databases">
        <title>The genome sequence of Gaeumannomyces graminis var. tritici strain R3-111a-1.</title>
        <authorList>
            <consortium name="The Broad Institute Genome Sequencing Platform"/>
            <person name="Ma L.-J."/>
            <person name="Dead R."/>
            <person name="Young S."/>
            <person name="Zeng Q."/>
            <person name="Koehrsen M."/>
            <person name="Alvarado L."/>
            <person name="Berlin A."/>
            <person name="Chapman S.B."/>
            <person name="Chen Z."/>
            <person name="Freedman E."/>
            <person name="Gellesch M."/>
            <person name="Goldberg J."/>
            <person name="Griggs A."/>
            <person name="Gujja S."/>
            <person name="Heilman E.R."/>
            <person name="Heiman D."/>
            <person name="Hepburn T."/>
            <person name="Howarth C."/>
            <person name="Jen D."/>
            <person name="Larson L."/>
            <person name="Mehta T."/>
            <person name="Neiman D."/>
            <person name="Pearson M."/>
            <person name="Roberts A."/>
            <person name="Saif S."/>
            <person name="Shea T."/>
            <person name="Shenoy N."/>
            <person name="Sisk P."/>
            <person name="Stolte C."/>
            <person name="Sykes S."/>
            <person name="Walk T."/>
            <person name="White J."/>
            <person name="Yandava C."/>
            <person name="Haas B."/>
            <person name="Nusbaum C."/>
            <person name="Birren B."/>
        </authorList>
    </citation>
    <scope>NUCLEOTIDE SEQUENCE [LARGE SCALE GENOMIC DNA]</scope>
    <source>
        <strain evidence="4">R3-111a-1</strain>
    </source>
</reference>
<dbReference type="OrthoDB" id="2910287at2759"/>
<dbReference type="VEuPathDB" id="FungiDB:GGTG_13219"/>
<dbReference type="HOGENOM" id="CLU_139884_0_0_1"/>
<feature type="chain" id="PRO_5015095398" evidence="1">
    <location>
        <begin position="21"/>
        <end position="119"/>
    </location>
</feature>
<sequence length="119" mass="12451">MQFSTLFATLALALAPAALAAPSEGQTVEARDQHLMTAWDLTNFQGSKLEAKADPGQCKDFAGAFDNKVSSAKAQRGWSCTIWANKNCGGAKATFGVNGIANLPSAVNNKGSSWKCVKA</sequence>
<dbReference type="SUPFAM" id="SSF49695">
    <property type="entry name" value="gamma-Crystallin-like"/>
    <property type="match status" value="1"/>
</dbReference>
<dbReference type="eggNOG" id="ENOG502RJFA">
    <property type="taxonomic scope" value="Eukaryota"/>
</dbReference>
<reference evidence="2" key="3">
    <citation type="submission" date="2010-09" db="EMBL/GenBank/DDBJ databases">
        <title>Annotation of Gaeumannomyces graminis var. tritici R3-111a-1.</title>
        <authorList>
            <consortium name="The Broad Institute Genome Sequencing Platform"/>
            <person name="Ma L.-J."/>
            <person name="Dead R."/>
            <person name="Young S.K."/>
            <person name="Zeng Q."/>
            <person name="Gargeya S."/>
            <person name="Fitzgerald M."/>
            <person name="Haas B."/>
            <person name="Abouelleil A."/>
            <person name="Alvarado L."/>
            <person name="Arachchi H.M."/>
            <person name="Berlin A."/>
            <person name="Brown A."/>
            <person name="Chapman S.B."/>
            <person name="Chen Z."/>
            <person name="Dunbar C."/>
            <person name="Freedman E."/>
            <person name="Gearin G."/>
            <person name="Gellesch M."/>
            <person name="Goldberg J."/>
            <person name="Griggs A."/>
            <person name="Gujja S."/>
            <person name="Heiman D."/>
            <person name="Howarth C."/>
            <person name="Larson L."/>
            <person name="Lui A."/>
            <person name="MacDonald P.J.P."/>
            <person name="Mehta T."/>
            <person name="Montmayeur A."/>
            <person name="Murphy C."/>
            <person name="Neiman D."/>
            <person name="Pearson M."/>
            <person name="Priest M."/>
            <person name="Roberts A."/>
            <person name="Saif S."/>
            <person name="Shea T."/>
            <person name="Shenoy N."/>
            <person name="Sisk P."/>
            <person name="Stolte C."/>
            <person name="Sykes S."/>
            <person name="Yandava C."/>
            <person name="Wortman J."/>
            <person name="Nusbaum C."/>
            <person name="Birren B."/>
        </authorList>
    </citation>
    <scope>NUCLEOTIDE SEQUENCE</scope>
    <source>
        <strain evidence="2">R3-111a-1</strain>
    </source>
</reference>